<dbReference type="Pfam" id="PF13578">
    <property type="entry name" value="Methyltransf_24"/>
    <property type="match status" value="1"/>
</dbReference>
<dbReference type="SUPFAM" id="SSF53335">
    <property type="entry name" value="S-adenosyl-L-methionine-dependent methyltransferases"/>
    <property type="match status" value="1"/>
</dbReference>
<protein>
    <submittedName>
        <fullName evidence="1">Rmt2 protein</fullName>
    </submittedName>
</protein>
<reference evidence="1" key="1">
    <citation type="journal article" date="2007" name="BMC Genomics">
        <title>Genomics of glycopeptidolipid biosynthesis in Mycobacterium abscessus and M. chelonae.</title>
        <authorList>
            <person name="Ripoll F."/>
            <person name="Deshayes C."/>
            <person name="Pasek S."/>
            <person name="Laval F."/>
            <person name="Beretti J.-L."/>
            <person name="Biet F."/>
            <person name="Risler J.-L."/>
            <person name="Daffe M."/>
            <person name="Etienne G."/>
            <person name="Gaillard J.-L."/>
            <person name="Reyrat J.-M."/>
        </authorList>
    </citation>
    <scope>NUCLEOTIDE SEQUENCE</scope>
    <source>
        <strain evidence="1">Type strain:CIP104535</strain>
    </source>
</reference>
<accession>A5A9Q6</accession>
<proteinExistence type="predicted"/>
<dbReference type="AlphaFoldDB" id="A5A9Q6"/>
<dbReference type="EMBL" id="AM231612">
    <property type="protein sequence ID" value="CAJ77687.1"/>
    <property type="molecule type" value="Genomic_DNA"/>
</dbReference>
<evidence type="ECO:0000313" key="1">
    <source>
        <dbReference type="EMBL" id="CAJ77687.1"/>
    </source>
</evidence>
<gene>
    <name evidence="1" type="primary">rmt2</name>
</gene>
<organism evidence="1">
    <name type="scientific">Mycobacteroides chelonae</name>
    <name type="common">Mycobacterium chelonae</name>
    <dbReference type="NCBI Taxonomy" id="1774"/>
    <lineage>
        <taxon>Bacteria</taxon>
        <taxon>Bacillati</taxon>
        <taxon>Actinomycetota</taxon>
        <taxon>Actinomycetes</taxon>
        <taxon>Mycobacteriales</taxon>
        <taxon>Mycobacteriaceae</taxon>
        <taxon>Mycobacteroides</taxon>
    </lineage>
</organism>
<dbReference type="InterPro" id="IPR029063">
    <property type="entry name" value="SAM-dependent_MTases_sf"/>
</dbReference>
<dbReference type="CDD" id="cd02440">
    <property type="entry name" value="AdoMet_MTases"/>
    <property type="match status" value="1"/>
</dbReference>
<sequence>MFFEHQRTAKDLVTMPLFRLALQGKPPFVARRYPYGSRRRMLGALGPDLARTVSMRADDSAPADTPIGRIFENTDNVHKLRHYLPIYQRALTGIERMLEIGVDRGGSLQMWREHLPRATIVGLDISPKSAQHDDPGRDIHVRIGDQTDPHFLGTVVEEFGPFDAVLDDGGHTPKQMIGSFRYLFPRLRPGGVYIVEDVCANYWTIYRDQRQSFIDFTKWLMDAMHAHYMEMSSVYQIMEDHPKRLETVEVPFAATIIDRIEVFDSVVVIHRAEESKRLPRAVFR</sequence>
<dbReference type="Gene3D" id="3.40.50.150">
    <property type="entry name" value="Vaccinia Virus protein VP39"/>
    <property type="match status" value="1"/>
</dbReference>
<name>A5A9Q6_MYCCH</name>